<keyword evidence="6" id="KW-1185">Reference proteome</keyword>
<proteinExistence type="predicted"/>
<dbReference type="EMBL" id="JALJOS010000001">
    <property type="protein sequence ID" value="KAK9844973.1"/>
    <property type="molecule type" value="Genomic_DNA"/>
</dbReference>
<comment type="cofactor">
    <cofactor evidence="1">
        <name>Fe cation</name>
        <dbReference type="ChEBI" id="CHEBI:24875"/>
    </cofactor>
</comment>
<reference evidence="5 6" key="1">
    <citation type="journal article" date="2024" name="Nat. Commun.">
        <title>Phylogenomics reveals the evolutionary origins of lichenization in chlorophyte algae.</title>
        <authorList>
            <person name="Puginier C."/>
            <person name="Libourel C."/>
            <person name="Otte J."/>
            <person name="Skaloud P."/>
            <person name="Haon M."/>
            <person name="Grisel S."/>
            <person name="Petersen M."/>
            <person name="Berrin J.G."/>
            <person name="Delaux P.M."/>
            <person name="Dal Grande F."/>
            <person name="Keller J."/>
        </authorList>
    </citation>
    <scope>NUCLEOTIDE SEQUENCE [LARGE SCALE GENOMIC DNA]</scope>
    <source>
        <strain evidence="5 6">SAG 2145</strain>
    </source>
</reference>
<dbReference type="InterPro" id="IPR008775">
    <property type="entry name" value="Phytyl_CoA_dOase-like"/>
</dbReference>
<dbReference type="GO" id="GO:0046872">
    <property type="term" value="F:metal ion binding"/>
    <property type="evidence" value="ECO:0007669"/>
    <property type="project" value="UniProtKB-KW"/>
</dbReference>
<sequence length="358" mass="39809">MSVPLASDLKLYQQLRPPRLQKASGLQLKQTIKSPSVFAGRQSRGVKVTQSSQAMPDPAAAAPAAEESKVLNQEELKRFEKDGYIVLENFASPGECAALIERANSLVDGFNPEKISVFSTTNQASNSDDYFFESANNISFFFEEGAHDEQGNLRQEKALSINKIGHAIHDLDPVFRKFTRSSKMTELLLELGLVKPLPVQSMYIFKQPRIGGKYAPHQDGSFLATEPHSVIGLWLAVEDATLENGCLWTLPGSHRDGVQNRMLGINKKVSFDKAMPEYDLSKFTPLEVKAGTLIALHHANVHFSEHNTSSKSRHAYSLHVVDGSDQHIWQPDNWLQRRPDLPLEPMLPGKGLTPMVQV</sequence>
<organism evidence="5 6">
    <name type="scientific">Apatococcus lobatus</name>
    <dbReference type="NCBI Taxonomy" id="904363"/>
    <lineage>
        <taxon>Eukaryota</taxon>
        <taxon>Viridiplantae</taxon>
        <taxon>Chlorophyta</taxon>
        <taxon>core chlorophytes</taxon>
        <taxon>Trebouxiophyceae</taxon>
        <taxon>Chlorellales</taxon>
        <taxon>Chlorellaceae</taxon>
        <taxon>Apatococcus</taxon>
    </lineage>
</organism>
<keyword evidence="2" id="KW-0479">Metal-binding</keyword>
<dbReference type="SUPFAM" id="SSF51197">
    <property type="entry name" value="Clavaminate synthase-like"/>
    <property type="match status" value="1"/>
</dbReference>
<dbReference type="Gene3D" id="2.60.120.620">
    <property type="entry name" value="q2cbj1_9rhob like domain"/>
    <property type="match status" value="1"/>
</dbReference>
<feature type="compositionally biased region" description="Low complexity" evidence="4">
    <location>
        <begin position="54"/>
        <end position="64"/>
    </location>
</feature>
<accession>A0AAW1SFD8</accession>
<keyword evidence="3" id="KW-0408">Iron</keyword>
<comment type="caution">
    <text evidence="5">The sequence shown here is derived from an EMBL/GenBank/DDBJ whole genome shotgun (WGS) entry which is preliminary data.</text>
</comment>
<dbReference type="AlphaFoldDB" id="A0AAW1SFD8"/>
<gene>
    <name evidence="5" type="ORF">WJX74_009176</name>
</gene>
<feature type="region of interest" description="Disordered" evidence="4">
    <location>
        <begin position="41"/>
        <end position="64"/>
    </location>
</feature>
<dbReference type="PANTHER" id="PTHR20883:SF15">
    <property type="entry name" value="PHYTANOYL-COA DIOXYGENASE DOMAIN-CONTAINING PROTEIN 1"/>
    <property type="match status" value="1"/>
</dbReference>
<protein>
    <recommendedName>
        <fullName evidence="7">Phytanoyl-CoA dioxygenase</fullName>
    </recommendedName>
</protein>
<evidence type="ECO:0000313" key="6">
    <source>
        <dbReference type="Proteomes" id="UP001438707"/>
    </source>
</evidence>
<dbReference type="Proteomes" id="UP001438707">
    <property type="component" value="Unassembled WGS sequence"/>
</dbReference>
<dbReference type="Pfam" id="PF05721">
    <property type="entry name" value="PhyH"/>
    <property type="match status" value="1"/>
</dbReference>
<evidence type="ECO:0000313" key="5">
    <source>
        <dbReference type="EMBL" id="KAK9844973.1"/>
    </source>
</evidence>
<evidence type="ECO:0000256" key="4">
    <source>
        <dbReference type="SAM" id="MobiDB-lite"/>
    </source>
</evidence>
<name>A0AAW1SFD8_9CHLO</name>
<dbReference type="PANTHER" id="PTHR20883">
    <property type="entry name" value="PHYTANOYL-COA DIOXYGENASE DOMAIN CONTAINING 1"/>
    <property type="match status" value="1"/>
</dbReference>
<evidence type="ECO:0000256" key="1">
    <source>
        <dbReference type="ARBA" id="ARBA00001962"/>
    </source>
</evidence>
<evidence type="ECO:0000256" key="2">
    <source>
        <dbReference type="ARBA" id="ARBA00022723"/>
    </source>
</evidence>
<evidence type="ECO:0008006" key="7">
    <source>
        <dbReference type="Google" id="ProtNLM"/>
    </source>
</evidence>
<evidence type="ECO:0000256" key="3">
    <source>
        <dbReference type="ARBA" id="ARBA00023004"/>
    </source>
</evidence>